<dbReference type="Proteomes" id="UP000029121">
    <property type="component" value="Unassembled WGS sequence"/>
</dbReference>
<feature type="non-terminal residue" evidence="2">
    <location>
        <position position="113"/>
    </location>
</feature>
<gene>
    <name evidence="2" type="ORF">CARUB_v100247970mg</name>
</gene>
<dbReference type="EMBL" id="KB870808">
    <property type="protein sequence ID" value="EOA29444.1"/>
    <property type="molecule type" value="Genomic_DNA"/>
</dbReference>
<sequence length="113" mass="13333">KQDDDDDDDTKCFFLTVVRDVFEGQNSPRFEALENMECIPKFSTTLPNDVIKKSMLTLRKSLKKEFHLIDSKILLNESKYEKLIDVFPKLSEVEYRLVVVPFVKKFLQDKLKK</sequence>
<keyword evidence="3" id="KW-1185">Reference proteome</keyword>
<organism evidence="2 3">
    <name type="scientific">Capsella rubella</name>
    <dbReference type="NCBI Taxonomy" id="81985"/>
    <lineage>
        <taxon>Eukaryota</taxon>
        <taxon>Viridiplantae</taxon>
        <taxon>Streptophyta</taxon>
        <taxon>Embryophyta</taxon>
        <taxon>Tracheophyta</taxon>
        <taxon>Spermatophyta</taxon>
        <taxon>Magnoliopsida</taxon>
        <taxon>eudicotyledons</taxon>
        <taxon>Gunneridae</taxon>
        <taxon>Pentapetalae</taxon>
        <taxon>rosids</taxon>
        <taxon>malvids</taxon>
        <taxon>Brassicales</taxon>
        <taxon>Brassicaceae</taxon>
        <taxon>Camelineae</taxon>
        <taxon>Capsella</taxon>
    </lineage>
</organism>
<protein>
    <recommendedName>
        <fullName evidence="1">DUF629 domain-containing protein</fullName>
    </recommendedName>
</protein>
<name>R0HIC2_9BRAS</name>
<feature type="domain" description="DUF629" evidence="1">
    <location>
        <begin position="3"/>
        <end position="64"/>
    </location>
</feature>
<dbReference type="InterPro" id="IPR006865">
    <property type="entry name" value="DUF629"/>
</dbReference>
<feature type="non-terminal residue" evidence="2">
    <location>
        <position position="1"/>
    </location>
</feature>
<accession>R0HIC2</accession>
<proteinExistence type="predicted"/>
<dbReference type="AlphaFoldDB" id="R0HIC2"/>
<reference evidence="3" key="1">
    <citation type="journal article" date="2013" name="Nat. Genet.">
        <title>The Capsella rubella genome and the genomic consequences of rapid mating system evolution.</title>
        <authorList>
            <person name="Slotte T."/>
            <person name="Hazzouri K.M."/>
            <person name="Agren J.A."/>
            <person name="Koenig D."/>
            <person name="Maumus F."/>
            <person name="Guo Y.L."/>
            <person name="Steige K."/>
            <person name="Platts A.E."/>
            <person name="Escobar J.S."/>
            <person name="Newman L.K."/>
            <person name="Wang W."/>
            <person name="Mandakova T."/>
            <person name="Vello E."/>
            <person name="Smith L.M."/>
            <person name="Henz S.R."/>
            <person name="Steffen J."/>
            <person name="Takuno S."/>
            <person name="Brandvain Y."/>
            <person name="Coop G."/>
            <person name="Andolfatto P."/>
            <person name="Hu T.T."/>
            <person name="Blanchette M."/>
            <person name="Clark R.M."/>
            <person name="Quesneville H."/>
            <person name="Nordborg M."/>
            <person name="Gaut B.S."/>
            <person name="Lysak M.A."/>
            <person name="Jenkins J."/>
            <person name="Grimwood J."/>
            <person name="Chapman J."/>
            <person name="Prochnik S."/>
            <person name="Shu S."/>
            <person name="Rokhsar D."/>
            <person name="Schmutz J."/>
            <person name="Weigel D."/>
            <person name="Wright S.I."/>
        </authorList>
    </citation>
    <scope>NUCLEOTIDE SEQUENCE [LARGE SCALE GENOMIC DNA]</scope>
    <source>
        <strain evidence="3">cv. Monte Gargano</strain>
    </source>
</reference>
<evidence type="ECO:0000313" key="3">
    <source>
        <dbReference type="Proteomes" id="UP000029121"/>
    </source>
</evidence>
<evidence type="ECO:0000313" key="2">
    <source>
        <dbReference type="EMBL" id="EOA29444.1"/>
    </source>
</evidence>
<dbReference type="Pfam" id="PF04780">
    <property type="entry name" value="DUF629"/>
    <property type="match status" value="1"/>
</dbReference>
<evidence type="ECO:0000259" key="1">
    <source>
        <dbReference type="Pfam" id="PF04780"/>
    </source>
</evidence>